<dbReference type="InterPro" id="IPR004045">
    <property type="entry name" value="Glutathione_S-Trfase_N"/>
</dbReference>
<proteinExistence type="inferred from homology"/>
<keyword evidence="6" id="KW-0808">Transferase</keyword>
<dbReference type="Gene3D" id="1.20.1050.10">
    <property type="match status" value="1"/>
</dbReference>
<gene>
    <name evidence="6" type="primary">GSTL3_1</name>
    <name evidence="6" type="ORF">CK203_085992</name>
</gene>
<dbReference type="AlphaFoldDB" id="A0A438DWM8"/>
<evidence type="ECO:0000313" key="7">
    <source>
        <dbReference type="Proteomes" id="UP000288805"/>
    </source>
</evidence>
<dbReference type="GO" id="GO:0004364">
    <property type="term" value="F:glutathione transferase activity"/>
    <property type="evidence" value="ECO:0007669"/>
    <property type="project" value="UniProtKB-EC"/>
</dbReference>
<dbReference type="FunFam" id="1.20.1050.10:FF:000041">
    <property type="entry name" value="Lambda class glutathione S-transferase"/>
    <property type="match status" value="1"/>
</dbReference>
<evidence type="ECO:0000259" key="5">
    <source>
        <dbReference type="PROSITE" id="PS50404"/>
    </source>
</evidence>
<dbReference type="Proteomes" id="UP000288805">
    <property type="component" value="Unassembled WGS sequence"/>
</dbReference>
<dbReference type="SFLD" id="SFLDS00019">
    <property type="entry name" value="Glutathione_Transferase_(cytos"/>
    <property type="match status" value="1"/>
</dbReference>
<dbReference type="GO" id="GO:0009636">
    <property type="term" value="P:response to toxic substance"/>
    <property type="evidence" value="ECO:0007669"/>
    <property type="project" value="UniProtKB-KW"/>
</dbReference>
<keyword evidence="2" id="KW-0216">Detoxification</keyword>
<feature type="domain" description="GST N-terminal" evidence="5">
    <location>
        <begin position="239"/>
        <end position="320"/>
    </location>
</feature>
<comment type="similarity">
    <text evidence="4">Belongs to the GST superfamily. Lambda family.</text>
</comment>
<dbReference type="InterPro" id="IPR044629">
    <property type="entry name" value="GSTL1/2/3"/>
</dbReference>
<dbReference type="InterPro" id="IPR036249">
    <property type="entry name" value="Thioredoxin-like_sf"/>
</dbReference>
<dbReference type="Pfam" id="PF13410">
    <property type="entry name" value="GST_C_2"/>
    <property type="match status" value="1"/>
</dbReference>
<evidence type="ECO:0000256" key="3">
    <source>
        <dbReference type="ARBA" id="ARBA00047960"/>
    </source>
</evidence>
<name>A0A438DWM8_VITVI</name>
<dbReference type="Gene3D" id="3.40.30.10">
    <property type="entry name" value="Glutaredoxin"/>
    <property type="match status" value="1"/>
</dbReference>
<comment type="catalytic activity">
    <reaction evidence="3">
        <text>RX + glutathione = an S-substituted glutathione + a halide anion + H(+)</text>
        <dbReference type="Rhea" id="RHEA:16437"/>
        <dbReference type="ChEBI" id="CHEBI:15378"/>
        <dbReference type="ChEBI" id="CHEBI:16042"/>
        <dbReference type="ChEBI" id="CHEBI:17792"/>
        <dbReference type="ChEBI" id="CHEBI:57925"/>
        <dbReference type="ChEBI" id="CHEBI:90779"/>
        <dbReference type="EC" id="2.5.1.18"/>
    </reaction>
</comment>
<dbReference type="PANTHER" id="PTHR44328:SF6">
    <property type="entry name" value="GLUTATHIONE S-TRANSFERASE L1-RELATED"/>
    <property type="match status" value="1"/>
</dbReference>
<organism evidence="6 7">
    <name type="scientific">Vitis vinifera</name>
    <name type="common">Grape</name>
    <dbReference type="NCBI Taxonomy" id="29760"/>
    <lineage>
        <taxon>Eukaryota</taxon>
        <taxon>Viridiplantae</taxon>
        <taxon>Streptophyta</taxon>
        <taxon>Embryophyta</taxon>
        <taxon>Tracheophyta</taxon>
        <taxon>Spermatophyta</taxon>
        <taxon>Magnoliopsida</taxon>
        <taxon>eudicotyledons</taxon>
        <taxon>Gunneridae</taxon>
        <taxon>Pentapetalae</taxon>
        <taxon>rosids</taxon>
        <taxon>Vitales</taxon>
        <taxon>Vitaceae</taxon>
        <taxon>Viteae</taxon>
        <taxon>Vitis</taxon>
    </lineage>
</organism>
<evidence type="ECO:0000256" key="2">
    <source>
        <dbReference type="ARBA" id="ARBA00022575"/>
    </source>
</evidence>
<protein>
    <recommendedName>
        <fullName evidence="1">glutathione transferase</fullName>
        <ecNumber evidence="1">2.5.1.18</ecNumber>
    </recommendedName>
</protein>
<dbReference type="CDD" id="cd03203">
    <property type="entry name" value="GST_C_Lambda"/>
    <property type="match status" value="1"/>
</dbReference>
<dbReference type="PANTHER" id="PTHR44328">
    <property type="entry name" value="GLUTATHIONE S-TRANSFERASE L1"/>
    <property type="match status" value="1"/>
</dbReference>
<accession>A0A438DWM8</accession>
<dbReference type="InterPro" id="IPR040079">
    <property type="entry name" value="Glutathione_S-Trfase"/>
</dbReference>
<reference evidence="6 7" key="1">
    <citation type="journal article" date="2018" name="PLoS Genet.">
        <title>Population sequencing reveals clonal diversity and ancestral inbreeding in the grapevine cultivar Chardonnay.</title>
        <authorList>
            <person name="Roach M.J."/>
            <person name="Johnson D.L."/>
            <person name="Bohlmann J."/>
            <person name="van Vuuren H.J."/>
            <person name="Jones S.J."/>
            <person name="Pretorius I.S."/>
            <person name="Schmidt S.A."/>
            <person name="Borneman A.R."/>
        </authorList>
    </citation>
    <scope>NUCLEOTIDE SEQUENCE [LARGE SCALE GENOMIC DNA]</scope>
    <source>
        <strain evidence="7">cv. Chardonnay</strain>
        <tissue evidence="6">Leaf</tissue>
    </source>
</reference>
<dbReference type="SUPFAM" id="SSF52833">
    <property type="entry name" value="Thioredoxin-like"/>
    <property type="match status" value="1"/>
</dbReference>
<dbReference type="FunFam" id="3.40.30.10:FF:000091">
    <property type="entry name" value="Glutathione S-transferase L2, chloroplastic"/>
    <property type="match status" value="1"/>
</dbReference>
<evidence type="ECO:0000313" key="6">
    <source>
        <dbReference type="EMBL" id="RVW39698.1"/>
    </source>
</evidence>
<dbReference type="EC" id="2.5.1.18" evidence="1"/>
<evidence type="ECO:0000256" key="4">
    <source>
        <dbReference type="ARBA" id="ARBA00060732"/>
    </source>
</evidence>
<sequence>MAKSPMGGFLLALQEPYFFKTVNGFSLQLLFFSPDITPSPALFLSPSFSTPICLSVHPMLSSLCQPSSSIQRRPSLNHPVARWKSFATRPSMRGSTGNRPPLLKQAASSSRVLFAADEDETDLYNNFVVKTCQKFIPVTGSKHNMLGGHIPSNYSGVWTQLGSSMHKKASYDGNLFVTIQDGVWKIRKSNYQVLVLGHPKLLALPDTRQQTADMATTCVEEVLPPVLDSTSDQPPLFDGTTRLYISYSCPFAQRVWITRNYKGLQEQIKLVPLNLQNRPAWYKEKVYPENKVPALDHNNKVIGESLDLIKYVDSNFGGPSLCPDGPGKREFAEELISYTDTFNRILYTSLKGDPTKEVGGPFDHLETALHKFDDGPFFLGQFSLVDIAYIPFVERFQIFLSEVWKYDITVGRPKLAAWIEVLSKIIQC</sequence>
<dbReference type="InterPro" id="IPR036282">
    <property type="entry name" value="Glutathione-S-Trfase_C_sf"/>
</dbReference>
<dbReference type="Pfam" id="PF13417">
    <property type="entry name" value="GST_N_3"/>
    <property type="match status" value="1"/>
</dbReference>
<dbReference type="PROSITE" id="PS50404">
    <property type="entry name" value="GST_NTER"/>
    <property type="match status" value="1"/>
</dbReference>
<evidence type="ECO:0000256" key="1">
    <source>
        <dbReference type="ARBA" id="ARBA00012452"/>
    </source>
</evidence>
<comment type="caution">
    <text evidence="6">The sequence shown here is derived from an EMBL/GenBank/DDBJ whole genome shotgun (WGS) entry which is preliminary data.</text>
</comment>
<dbReference type="EMBL" id="QGNW01001474">
    <property type="protein sequence ID" value="RVW39698.1"/>
    <property type="molecule type" value="Genomic_DNA"/>
</dbReference>
<dbReference type="SUPFAM" id="SSF47616">
    <property type="entry name" value="GST C-terminal domain-like"/>
    <property type="match status" value="1"/>
</dbReference>